<evidence type="ECO:0000313" key="2">
    <source>
        <dbReference type="Proteomes" id="UP000256388"/>
    </source>
</evidence>
<comment type="caution">
    <text evidence="1">The sequence shown here is derived from an EMBL/GenBank/DDBJ whole genome shotgun (WGS) entry which is preliminary data.</text>
</comment>
<protein>
    <submittedName>
        <fullName evidence="1">Uncharacterized protein</fullName>
    </submittedName>
</protein>
<organism evidence="1 2">
    <name type="scientific">Pelolinea submarina</name>
    <dbReference type="NCBI Taxonomy" id="913107"/>
    <lineage>
        <taxon>Bacteria</taxon>
        <taxon>Bacillati</taxon>
        <taxon>Chloroflexota</taxon>
        <taxon>Anaerolineae</taxon>
        <taxon>Anaerolineales</taxon>
        <taxon>Anaerolineaceae</taxon>
        <taxon>Pelolinea</taxon>
    </lineage>
</organism>
<dbReference type="EMBL" id="QUMS01000001">
    <property type="protein sequence ID" value="REG11391.1"/>
    <property type="molecule type" value="Genomic_DNA"/>
</dbReference>
<gene>
    <name evidence="1" type="ORF">DFR64_1272</name>
</gene>
<dbReference type="Proteomes" id="UP000256388">
    <property type="component" value="Unassembled WGS sequence"/>
</dbReference>
<dbReference type="AlphaFoldDB" id="A0A3E0AI89"/>
<reference evidence="1 2" key="1">
    <citation type="submission" date="2018-08" db="EMBL/GenBank/DDBJ databases">
        <title>Genomic Encyclopedia of Type Strains, Phase IV (KMG-IV): sequencing the most valuable type-strain genomes for metagenomic binning, comparative biology and taxonomic classification.</title>
        <authorList>
            <person name="Goeker M."/>
        </authorList>
    </citation>
    <scope>NUCLEOTIDE SEQUENCE [LARGE SCALE GENOMIC DNA]</scope>
    <source>
        <strain evidence="1 2">DSM 23923</strain>
    </source>
</reference>
<accession>A0A3E0AI89</accession>
<proteinExistence type="predicted"/>
<name>A0A3E0AI89_9CHLR</name>
<keyword evidence="2" id="KW-1185">Reference proteome</keyword>
<evidence type="ECO:0000313" key="1">
    <source>
        <dbReference type="EMBL" id="REG11391.1"/>
    </source>
</evidence>
<sequence length="62" mass="7246">MNLCIENNKILKALGENLESLNIANIPRYKGMLVFFILEKCKLTEFYLVLVQSFVNRIFSTF</sequence>